<evidence type="ECO:0000313" key="4">
    <source>
        <dbReference type="Proteomes" id="UP000440578"/>
    </source>
</evidence>
<evidence type="ECO:0000256" key="1">
    <source>
        <dbReference type="SAM" id="MobiDB-lite"/>
    </source>
</evidence>
<name>A0A6A4WN71_AMPAM</name>
<dbReference type="OrthoDB" id="8064436at2759"/>
<dbReference type="PANTHER" id="PTHR28559">
    <property type="entry name" value="DNA REPAIR PROTEIN XRCC4"/>
    <property type="match status" value="1"/>
</dbReference>
<comment type="caution">
    <text evidence="3">The sequence shown here is derived from an EMBL/GenBank/DDBJ whole genome shotgun (WGS) entry which is preliminary data.</text>
</comment>
<dbReference type="GO" id="GO:0005958">
    <property type="term" value="C:DNA-dependent protein kinase-DNA ligase 4 complex"/>
    <property type="evidence" value="ECO:0007669"/>
    <property type="project" value="TreeGrafter"/>
</dbReference>
<dbReference type="InterPro" id="IPR053962">
    <property type="entry name" value="XRCC4_CC"/>
</dbReference>
<dbReference type="AlphaFoldDB" id="A0A6A4WN71"/>
<reference evidence="3 4" key="1">
    <citation type="submission" date="2019-07" db="EMBL/GenBank/DDBJ databases">
        <title>Draft genome assembly of a fouling barnacle, Amphibalanus amphitrite (Darwin, 1854): The first reference genome for Thecostraca.</title>
        <authorList>
            <person name="Kim W."/>
        </authorList>
    </citation>
    <scope>NUCLEOTIDE SEQUENCE [LARGE SCALE GENOMIC DNA]</scope>
    <source>
        <strain evidence="3">SNU_AA5</strain>
        <tissue evidence="3">Soma without cirri and trophi</tissue>
    </source>
</reference>
<organism evidence="3 4">
    <name type="scientific">Amphibalanus amphitrite</name>
    <name type="common">Striped barnacle</name>
    <name type="synonym">Balanus amphitrite</name>
    <dbReference type="NCBI Taxonomy" id="1232801"/>
    <lineage>
        <taxon>Eukaryota</taxon>
        <taxon>Metazoa</taxon>
        <taxon>Ecdysozoa</taxon>
        <taxon>Arthropoda</taxon>
        <taxon>Crustacea</taxon>
        <taxon>Multicrustacea</taxon>
        <taxon>Cirripedia</taxon>
        <taxon>Thoracica</taxon>
        <taxon>Thoracicalcarea</taxon>
        <taxon>Balanomorpha</taxon>
        <taxon>Balanoidea</taxon>
        <taxon>Balanidae</taxon>
        <taxon>Amphibalaninae</taxon>
        <taxon>Amphibalanus</taxon>
    </lineage>
</organism>
<dbReference type="Proteomes" id="UP000440578">
    <property type="component" value="Unassembled WGS sequence"/>
</dbReference>
<dbReference type="PANTHER" id="PTHR28559:SF1">
    <property type="entry name" value="DNA REPAIR PROTEIN XRCC4"/>
    <property type="match status" value="1"/>
</dbReference>
<feature type="compositionally biased region" description="Low complexity" evidence="1">
    <location>
        <begin position="257"/>
        <end position="271"/>
    </location>
</feature>
<accession>A0A6A4WN71</accession>
<feature type="region of interest" description="Disordered" evidence="1">
    <location>
        <begin position="226"/>
        <end position="324"/>
    </location>
</feature>
<dbReference type="Gene3D" id="1.20.5.370">
    <property type="match status" value="1"/>
</dbReference>
<sequence length="324" mass="35306">MRPLTIDKKLINNLILRLDIAHSVIMCSAAELSKLHTSKISSDDGKVFNYLVHENDAGLLTIYLHSTEDNAISYKAEVTPDMLSILTQQSEEPAALARNLLFAREPSIVWCVETSRADAKVTWKRSLAEGMRLKLGSITLVAHPSASSDMLSICSATLQEETAKTKVAQSKCDTLEKENSQLRRLAEEAVKARELLEADLISKFARLLNEKKCKIRALQELLDERRAEDMNGGPGSGDSDAYDQDTDVDSGAEGAEEAGPSSRAAAPSSRAAPPPADDSLELDGDALDDPLPVRPKRPAAEPARPQPPPDKRRLAECDDLLDLV</sequence>
<feature type="domain" description="XRCC4 coiled-coil" evidence="2">
    <location>
        <begin position="149"/>
        <end position="218"/>
    </location>
</feature>
<dbReference type="GO" id="GO:0006303">
    <property type="term" value="P:double-strand break repair via nonhomologous end joining"/>
    <property type="evidence" value="ECO:0007669"/>
    <property type="project" value="TreeGrafter"/>
</dbReference>
<dbReference type="GO" id="GO:0032807">
    <property type="term" value="C:DNA ligase IV complex"/>
    <property type="evidence" value="ECO:0007669"/>
    <property type="project" value="TreeGrafter"/>
</dbReference>
<feature type="compositionally biased region" description="Acidic residues" evidence="1">
    <location>
        <begin position="278"/>
        <end position="288"/>
    </location>
</feature>
<evidence type="ECO:0000259" key="2">
    <source>
        <dbReference type="Pfam" id="PF21924"/>
    </source>
</evidence>
<feature type="compositionally biased region" description="Acidic residues" evidence="1">
    <location>
        <begin position="240"/>
        <end position="256"/>
    </location>
</feature>
<keyword evidence="4" id="KW-1185">Reference proteome</keyword>
<dbReference type="SUPFAM" id="SSF58022">
    <property type="entry name" value="XRCC4, C-terminal oligomerization domain"/>
    <property type="match status" value="1"/>
</dbReference>
<dbReference type="GO" id="GO:0010165">
    <property type="term" value="P:response to X-ray"/>
    <property type="evidence" value="ECO:0007669"/>
    <property type="project" value="TreeGrafter"/>
</dbReference>
<dbReference type="GO" id="GO:0003677">
    <property type="term" value="F:DNA binding"/>
    <property type="evidence" value="ECO:0007669"/>
    <property type="project" value="InterPro"/>
</dbReference>
<dbReference type="Pfam" id="PF21924">
    <property type="entry name" value="XRCC4_CC"/>
    <property type="match status" value="1"/>
</dbReference>
<dbReference type="GO" id="GO:0006310">
    <property type="term" value="P:DNA recombination"/>
    <property type="evidence" value="ECO:0007669"/>
    <property type="project" value="InterPro"/>
</dbReference>
<dbReference type="InterPro" id="IPR014751">
    <property type="entry name" value="XRCC4-like_C"/>
</dbReference>
<evidence type="ECO:0000313" key="3">
    <source>
        <dbReference type="EMBL" id="KAF0308817.1"/>
    </source>
</evidence>
<proteinExistence type="predicted"/>
<dbReference type="InterPro" id="IPR010585">
    <property type="entry name" value="DNA_repair_prot_XRCC4"/>
</dbReference>
<protein>
    <submittedName>
        <fullName evidence="3">DNA repair protein XRCC4</fullName>
    </submittedName>
</protein>
<gene>
    <name evidence="3" type="primary">Xrcc4</name>
    <name evidence="3" type="ORF">FJT64_019988</name>
</gene>
<dbReference type="EMBL" id="VIIS01000460">
    <property type="protein sequence ID" value="KAF0308817.1"/>
    <property type="molecule type" value="Genomic_DNA"/>
</dbReference>